<dbReference type="PANTHER" id="PTHR15346">
    <property type="entry name" value="DYNACTIN SUBUNIT"/>
    <property type="match status" value="1"/>
</dbReference>
<dbReference type="AlphaFoldDB" id="A0A6A6VJC9"/>
<dbReference type="GO" id="GO:0005737">
    <property type="term" value="C:cytoplasm"/>
    <property type="evidence" value="ECO:0007669"/>
    <property type="project" value="UniProtKB-SubCell"/>
</dbReference>
<evidence type="ECO:0000256" key="3">
    <source>
        <dbReference type="SAM" id="Coils"/>
    </source>
</evidence>
<protein>
    <recommendedName>
        <fullName evidence="7">Dynactin subunit 2</fullName>
    </recommendedName>
</protein>
<evidence type="ECO:0000256" key="4">
    <source>
        <dbReference type="SAM" id="MobiDB-lite"/>
    </source>
</evidence>
<dbReference type="InterPro" id="IPR028133">
    <property type="entry name" value="Dynamitin"/>
</dbReference>
<gene>
    <name evidence="5" type="ORF">M011DRAFT_437110</name>
</gene>
<feature type="coiled-coil region" evidence="3">
    <location>
        <begin position="277"/>
        <end position="304"/>
    </location>
</feature>
<dbReference type="GO" id="GO:0005869">
    <property type="term" value="C:dynactin complex"/>
    <property type="evidence" value="ECO:0007669"/>
    <property type="project" value="InterPro"/>
</dbReference>
<dbReference type="Pfam" id="PF04912">
    <property type="entry name" value="Dynamitin"/>
    <property type="match status" value="1"/>
</dbReference>
<feature type="coiled-coil region" evidence="3">
    <location>
        <begin position="369"/>
        <end position="403"/>
    </location>
</feature>
<evidence type="ECO:0000256" key="1">
    <source>
        <dbReference type="ARBA" id="ARBA00004496"/>
    </source>
</evidence>
<evidence type="ECO:0008006" key="7">
    <source>
        <dbReference type="Google" id="ProtNLM"/>
    </source>
</evidence>
<accession>A0A6A6VJC9</accession>
<sequence>MSEATKPKYDSLPGIDNSPDVYETPELDHETSTIQASTTVSGSEGESDDEDSAIQRQRLQTDEARARFRPSRVDARGVDFSDNVAAQRRSYRTYTNRQRRREEYLGEDGKEVYQLKLARLKREVAELEAEYNARLQSGDESQYLQKDVKEIIEQTSEKLDFIVTTRRGGVKGAEPLLDKTMQQFKNYQPFGPSKTITDAIAKKPPLPGSQIQKSQLDFVMNQAADFDKRLTELEKSLGLNGNTMPDLADKAPFPVFTTLERLEMTIATVAGASSGELDVAAQQVKKLIADAERLKELRAEAAQSPNPETKSPFTVEQESKINALYGTLPSIEKLSPLLPMTLEHLRSLQLVHFAAVDADAVVKGLEDSLALQAKEMKTWEADLQKMEKKMRDYEQNLEGNVGKITGWVKEVEERVAKLQEGGAE</sequence>
<evidence type="ECO:0000256" key="2">
    <source>
        <dbReference type="ARBA" id="ARBA00022490"/>
    </source>
</evidence>
<comment type="subcellular location">
    <subcellularLocation>
        <location evidence="1">Cytoplasm</location>
    </subcellularLocation>
</comment>
<keyword evidence="3" id="KW-0175">Coiled coil</keyword>
<feature type="region of interest" description="Disordered" evidence="4">
    <location>
        <begin position="1"/>
        <end position="80"/>
    </location>
</feature>
<dbReference type="OrthoDB" id="4977at2759"/>
<reference evidence="5" key="1">
    <citation type="journal article" date="2020" name="Stud. Mycol.">
        <title>101 Dothideomycetes genomes: a test case for predicting lifestyles and emergence of pathogens.</title>
        <authorList>
            <person name="Haridas S."/>
            <person name="Albert R."/>
            <person name="Binder M."/>
            <person name="Bloem J."/>
            <person name="Labutti K."/>
            <person name="Salamov A."/>
            <person name="Andreopoulos B."/>
            <person name="Baker S."/>
            <person name="Barry K."/>
            <person name="Bills G."/>
            <person name="Bluhm B."/>
            <person name="Cannon C."/>
            <person name="Castanera R."/>
            <person name="Culley D."/>
            <person name="Daum C."/>
            <person name="Ezra D."/>
            <person name="Gonzalez J."/>
            <person name="Henrissat B."/>
            <person name="Kuo A."/>
            <person name="Liang C."/>
            <person name="Lipzen A."/>
            <person name="Lutzoni F."/>
            <person name="Magnuson J."/>
            <person name="Mondo S."/>
            <person name="Nolan M."/>
            <person name="Ohm R."/>
            <person name="Pangilinan J."/>
            <person name="Park H.-J."/>
            <person name="Ramirez L."/>
            <person name="Alfaro M."/>
            <person name="Sun H."/>
            <person name="Tritt A."/>
            <person name="Yoshinaga Y."/>
            <person name="Zwiers L.-H."/>
            <person name="Turgeon B."/>
            <person name="Goodwin S."/>
            <person name="Spatafora J."/>
            <person name="Crous P."/>
            <person name="Grigoriev I."/>
        </authorList>
    </citation>
    <scope>NUCLEOTIDE SEQUENCE</scope>
    <source>
        <strain evidence="5">CBS 119925</strain>
    </source>
</reference>
<name>A0A6A6VJC9_9PLEO</name>
<keyword evidence="6" id="KW-1185">Reference proteome</keyword>
<proteinExistence type="predicted"/>
<dbReference type="EMBL" id="MU006563">
    <property type="protein sequence ID" value="KAF2750705.1"/>
    <property type="molecule type" value="Genomic_DNA"/>
</dbReference>
<evidence type="ECO:0000313" key="5">
    <source>
        <dbReference type="EMBL" id="KAF2750705.1"/>
    </source>
</evidence>
<feature type="compositionally biased region" description="Basic and acidic residues" evidence="4">
    <location>
        <begin position="59"/>
        <end position="79"/>
    </location>
</feature>
<dbReference type="GO" id="GO:0007017">
    <property type="term" value="P:microtubule-based process"/>
    <property type="evidence" value="ECO:0007669"/>
    <property type="project" value="InterPro"/>
</dbReference>
<evidence type="ECO:0000313" key="6">
    <source>
        <dbReference type="Proteomes" id="UP000799440"/>
    </source>
</evidence>
<dbReference type="Proteomes" id="UP000799440">
    <property type="component" value="Unassembled WGS sequence"/>
</dbReference>
<feature type="coiled-coil region" evidence="3">
    <location>
        <begin position="110"/>
        <end position="137"/>
    </location>
</feature>
<keyword evidence="2" id="KW-0963">Cytoplasm</keyword>
<organism evidence="5 6">
    <name type="scientific">Sporormia fimetaria CBS 119925</name>
    <dbReference type="NCBI Taxonomy" id="1340428"/>
    <lineage>
        <taxon>Eukaryota</taxon>
        <taxon>Fungi</taxon>
        <taxon>Dikarya</taxon>
        <taxon>Ascomycota</taxon>
        <taxon>Pezizomycotina</taxon>
        <taxon>Dothideomycetes</taxon>
        <taxon>Pleosporomycetidae</taxon>
        <taxon>Pleosporales</taxon>
        <taxon>Sporormiaceae</taxon>
        <taxon>Sporormia</taxon>
    </lineage>
</organism>